<dbReference type="EMBL" id="CP075865">
    <property type="protein sequence ID" value="QYS97548.1"/>
    <property type="molecule type" value="Genomic_DNA"/>
</dbReference>
<dbReference type="GO" id="GO:0004622">
    <property type="term" value="F:phosphatidylcholine lysophospholipase activity"/>
    <property type="evidence" value="ECO:0007669"/>
    <property type="project" value="TreeGrafter"/>
</dbReference>
<keyword evidence="3" id="KW-0812">Transmembrane</keyword>
<keyword evidence="2" id="KW-0442">Lipid degradation</keyword>
<dbReference type="InterPro" id="IPR029058">
    <property type="entry name" value="AB_hydrolase_fold"/>
</dbReference>
<feature type="domain" description="DUF676" evidence="4">
    <location>
        <begin position="24"/>
        <end position="225"/>
    </location>
</feature>
<evidence type="ECO:0000256" key="3">
    <source>
        <dbReference type="SAM" id="Phobius"/>
    </source>
</evidence>
<evidence type="ECO:0000313" key="6">
    <source>
        <dbReference type="Proteomes" id="UP000826661"/>
    </source>
</evidence>
<dbReference type="AlphaFoldDB" id="A0A8G0PI93"/>
<reference evidence="5 6" key="1">
    <citation type="journal article" date="2021" name="BMC Genomics">
        <title>Telomere-to-telomere genome assembly of asparaginase-producing Trichoderma simmonsii.</title>
        <authorList>
            <person name="Chung D."/>
            <person name="Kwon Y.M."/>
            <person name="Yang Y."/>
        </authorList>
    </citation>
    <scope>NUCLEOTIDE SEQUENCE [LARGE SCALE GENOMIC DNA]</scope>
    <source>
        <strain evidence="5 6">GH-Sj1</strain>
    </source>
</reference>
<dbReference type="SUPFAM" id="SSF53474">
    <property type="entry name" value="alpha/beta-Hydrolases"/>
    <property type="match status" value="1"/>
</dbReference>
<keyword evidence="3" id="KW-1133">Transmembrane helix</keyword>
<keyword evidence="2" id="KW-0443">Lipid metabolism</keyword>
<keyword evidence="6" id="KW-1185">Reference proteome</keyword>
<dbReference type="GO" id="GO:0047372">
    <property type="term" value="F:monoacylglycerol lipase activity"/>
    <property type="evidence" value="ECO:0007669"/>
    <property type="project" value="TreeGrafter"/>
</dbReference>
<dbReference type="PANTHER" id="PTHR12482">
    <property type="entry name" value="LIPASE ROG1-RELATED-RELATED"/>
    <property type="match status" value="1"/>
</dbReference>
<dbReference type="InterPro" id="IPR044294">
    <property type="entry name" value="Lipase-like"/>
</dbReference>
<dbReference type="PANTHER" id="PTHR12482:SF65">
    <property type="entry name" value="ESTERASE, PUTATIVE (AFU_ORTHOLOGUE AFUA_3G12320)-RELATED"/>
    <property type="match status" value="1"/>
</dbReference>
<dbReference type="InterPro" id="IPR007751">
    <property type="entry name" value="DUF676_lipase-like"/>
</dbReference>
<dbReference type="Gene3D" id="3.40.50.1820">
    <property type="entry name" value="alpha/beta hydrolase"/>
    <property type="match status" value="1"/>
</dbReference>
<organism evidence="5 6">
    <name type="scientific">Trichoderma simmonsii</name>
    <dbReference type="NCBI Taxonomy" id="1491479"/>
    <lineage>
        <taxon>Eukaryota</taxon>
        <taxon>Fungi</taxon>
        <taxon>Dikarya</taxon>
        <taxon>Ascomycota</taxon>
        <taxon>Pezizomycotina</taxon>
        <taxon>Sordariomycetes</taxon>
        <taxon>Hypocreomycetidae</taxon>
        <taxon>Hypocreales</taxon>
        <taxon>Hypocreaceae</taxon>
        <taxon>Trichoderma</taxon>
    </lineage>
</organism>
<gene>
    <name evidence="5" type="ORF">H0G86_004776</name>
</gene>
<feature type="transmembrane region" description="Helical" evidence="3">
    <location>
        <begin position="287"/>
        <end position="308"/>
    </location>
</feature>
<evidence type="ECO:0000313" key="5">
    <source>
        <dbReference type="EMBL" id="QYS97548.1"/>
    </source>
</evidence>
<sequence>MSARLAGSRLLGAALRMDFAGGSTKADHLCVLVHGLWGNPNHMNNIAKTLRAQHSPDDLYLLLAKRNSGSFTYDGIELGGERVCAEIIEELKTIEQNGGKIRKLSVVGYSLGGLVSRYAVGLLYAKGILDSVECMNFATFASPHLGVRTPLKGWHNHMWNVLGARTLSMSGSQLFTIDNFRDTGRPLLSVMADPQSIFMLGLQKFRRHTLYSNIVNDRSAVYYTTCIEKTDPYKEIDRIKVNFLKNDPEGVLLDAAHPFSPRPKVPAPITLSSLTEAGVRWMRGVPFMITVSVLVPIGVVAYLINSVFQTIRSTKRIKLHEGGLAGINVAEYRVPILIKSFREEVEHVYEALNNSQNQEYLADEDEDEETGMNAEDRSTMARERRMSIPTQPTLALAPIQFEMIRSLNSLKWRKYPVWIQNDRHTHAAVIVRFEKKTFNEGWVVLRHFAGEEFLL</sequence>
<dbReference type="Proteomes" id="UP000826661">
    <property type="component" value="Chromosome II"/>
</dbReference>
<keyword evidence="3" id="KW-0472">Membrane</keyword>
<evidence type="ECO:0000256" key="2">
    <source>
        <dbReference type="ARBA" id="ARBA00022963"/>
    </source>
</evidence>
<name>A0A8G0PI93_9HYPO</name>
<evidence type="ECO:0000256" key="1">
    <source>
        <dbReference type="ARBA" id="ARBA00007920"/>
    </source>
</evidence>
<evidence type="ECO:0000259" key="4">
    <source>
        <dbReference type="Pfam" id="PF05057"/>
    </source>
</evidence>
<proteinExistence type="inferred from homology"/>
<dbReference type="Pfam" id="PF05057">
    <property type="entry name" value="DUF676"/>
    <property type="match status" value="1"/>
</dbReference>
<accession>A0A8G0PI93</accession>
<dbReference type="GO" id="GO:0016042">
    <property type="term" value="P:lipid catabolic process"/>
    <property type="evidence" value="ECO:0007669"/>
    <property type="project" value="UniProtKB-KW"/>
</dbReference>
<dbReference type="GO" id="GO:0005811">
    <property type="term" value="C:lipid droplet"/>
    <property type="evidence" value="ECO:0007669"/>
    <property type="project" value="TreeGrafter"/>
</dbReference>
<protein>
    <submittedName>
        <fullName evidence="5">Lipase/serine esterase</fullName>
    </submittedName>
</protein>
<comment type="similarity">
    <text evidence="1">Belongs to the putative lipase ROG1 family.</text>
</comment>